<comment type="caution">
    <text evidence="2">The sequence shown here is derived from an EMBL/GenBank/DDBJ whole genome shotgun (WGS) entry which is preliminary data.</text>
</comment>
<reference evidence="2 3" key="1">
    <citation type="submission" date="2019-05" db="EMBL/GenBank/DDBJ databases">
        <authorList>
            <person name="Pankratov T."/>
            <person name="Grouzdev D."/>
        </authorList>
    </citation>
    <scope>NUCLEOTIDE SEQUENCE [LARGE SCALE GENOMIC DNA]</scope>
    <source>
        <strain evidence="2 3">KEBCLARHB70R</strain>
    </source>
</reference>
<dbReference type="RefSeq" id="WP_138326617.1">
    <property type="nucleotide sequence ID" value="NZ_VCDI01000004.1"/>
</dbReference>
<keyword evidence="1" id="KW-0472">Membrane</keyword>
<organism evidence="2 3">
    <name type="scientific">Lichenicoccus roseus</name>
    <dbReference type="NCBI Taxonomy" id="2683649"/>
    <lineage>
        <taxon>Bacteria</taxon>
        <taxon>Pseudomonadati</taxon>
        <taxon>Pseudomonadota</taxon>
        <taxon>Alphaproteobacteria</taxon>
        <taxon>Acetobacterales</taxon>
        <taxon>Acetobacteraceae</taxon>
        <taxon>Lichenicoccus</taxon>
    </lineage>
</organism>
<dbReference type="Proteomes" id="UP000305654">
    <property type="component" value="Unassembled WGS sequence"/>
</dbReference>
<dbReference type="EMBL" id="VCDI01000004">
    <property type="protein sequence ID" value="TLU72211.1"/>
    <property type="molecule type" value="Genomic_DNA"/>
</dbReference>
<evidence type="ECO:0000313" key="2">
    <source>
        <dbReference type="EMBL" id="TLU72211.1"/>
    </source>
</evidence>
<proteinExistence type="predicted"/>
<accession>A0A5R9J9D8</accession>
<keyword evidence="1" id="KW-1133">Transmembrane helix</keyword>
<dbReference type="AlphaFoldDB" id="A0A5R9J9D8"/>
<evidence type="ECO:0000256" key="1">
    <source>
        <dbReference type="SAM" id="Phobius"/>
    </source>
</evidence>
<feature type="transmembrane region" description="Helical" evidence="1">
    <location>
        <begin position="69"/>
        <end position="97"/>
    </location>
</feature>
<keyword evidence="3" id="KW-1185">Reference proteome</keyword>
<protein>
    <submittedName>
        <fullName evidence="2">Uncharacterized protein</fullName>
    </submittedName>
</protein>
<evidence type="ECO:0000313" key="3">
    <source>
        <dbReference type="Proteomes" id="UP000305654"/>
    </source>
</evidence>
<keyword evidence="1" id="KW-0812">Transmembrane</keyword>
<sequence length="117" mass="12885">MPHVICPSCHVQYNAAGGRCPNCGARRPAVWQPLLDRRWPVALAIGVVLEAVAMRYGPATLAPQVHAPLVVASWFLAGTLVFTVLAGLVLLAVSGVLRDVRRRRRRSARRKLARKRM</sequence>
<name>A0A5R9J9D8_9PROT</name>
<gene>
    <name evidence="2" type="ORF">FE263_13970</name>
</gene>